<dbReference type="RefSeq" id="WP_144387323.1">
    <property type="nucleotide sequence ID" value="NZ_CANNCB010000001.1"/>
</dbReference>
<gene>
    <name evidence="1" type="ORF">FOF44_02105</name>
</gene>
<name>A0A557PFK2_9VIBR</name>
<dbReference type="EMBL" id="VMKJ01000002">
    <property type="protein sequence ID" value="TVO39404.1"/>
    <property type="molecule type" value="Genomic_DNA"/>
</dbReference>
<accession>A0A557PFK2</accession>
<proteinExistence type="predicted"/>
<evidence type="ECO:0000313" key="2">
    <source>
        <dbReference type="Proteomes" id="UP000319828"/>
    </source>
</evidence>
<sequence>MRLAHKRNVQLKLKKKIKATKAAAEKTVKAVKPKAEKAVAKTKSAAAKVEKVASAAVEAAVEASQDVKLTPKQQQVLDIVAANAGGISPKAIGLEAGQEDAKAAAWATGGLKKLVEENLVVKEQAAGNKVIYKLA</sequence>
<reference evidence="1 2" key="1">
    <citation type="submission" date="2019-07" db="EMBL/GenBank/DDBJ databases">
        <title>The draft genome sequence of Vibrio algivorus M1486.</title>
        <authorList>
            <person name="Meng X."/>
        </authorList>
    </citation>
    <scope>NUCLEOTIDE SEQUENCE [LARGE SCALE GENOMIC DNA]</scope>
    <source>
        <strain evidence="1 2">M1486</strain>
    </source>
</reference>
<dbReference type="AlphaFoldDB" id="A0A557PFK2"/>
<organism evidence="1 2">
    <name type="scientific">Vibrio algivorus</name>
    <dbReference type="NCBI Taxonomy" id="1667024"/>
    <lineage>
        <taxon>Bacteria</taxon>
        <taxon>Pseudomonadati</taxon>
        <taxon>Pseudomonadota</taxon>
        <taxon>Gammaproteobacteria</taxon>
        <taxon>Vibrionales</taxon>
        <taxon>Vibrionaceae</taxon>
        <taxon>Vibrio</taxon>
    </lineage>
</organism>
<dbReference type="Proteomes" id="UP000319828">
    <property type="component" value="Unassembled WGS sequence"/>
</dbReference>
<evidence type="ECO:0000313" key="1">
    <source>
        <dbReference type="EMBL" id="TVO39404.1"/>
    </source>
</evidence>
<comment type="caution">
    <text evidence="1">The sequence shown here is derived from an EMBL/GenBank/DDBJ whole genome shotgun (WGS) entry which is preliminary data.</text>
</comment>
<protein>
    <submittedName>
        <fullName evidence="1">MarR family transcriptional regulator</fullName>
    </submittedName>
</protein>
<dbReference type="OrthoDB" id="5816981at2"/>